<dbReference type="EMBL" id="JACIFZ010000016">
    <property type="protein sequence ID" value="MBB4225898.1"/>
    <property type="molecule type" value="Genomic_DNA"/>
</dbReference>
<reference evidence="1 2" key="1">
    <citation type="submission" date="2020-08" db="EMBL/GenBank/DDBJ databases">
        <title>Genomic Encyclopedia of Type Strains, Phase IV (KMG-V): Genome sequencing to study the core and pangenomes of soil and plant-associated prokaryotes.</title>
        <authorList>
            <person name="Whitman W."/>
        </authorList>
    </citation>
    <scope>NUCLEOTIDE SEQUENCE [LARGE SCALE GENOMIC DNA]</scope>
    <source>
        <strain evidence="1 2">34/80</strain>
    </source>
</reference>
<dbReference type="Proteomes" id="UP000524450">
    <property type="component" value="Unassembled WGS sequence"/>
</dbReference>
<evidence type="ECO:0000313" key="2">
    <source>
        <dbReference type="Proteomes" id="UP000524450"/>
    </source>
</evidence>
<name>A0A840GAR1_9BURK</name>
<proteinExistence type="predicted"/>
<comment type="caution">
    <text evidence="1">The sequence shown here is derived from an EMBL/GenBank/DDBJ whole genome shotgun (WGS) entry which is preliminary data.</text>
</comment>
<evidence type="ECO:0000313" key="1">
    <source>
        <dbReference type="EMBL" id="MBB4225898.1"/>
    </source>
</evidence>
<protein>
    <submittedName>
        <fullName evidence="1">Uncharacterized protein</fullName>
    </submittedName>
</protein>
<dbReference type="AlphaFoldDB" id="A0A840GAR1"/>
<dbReference type="InterPro" id="IPR036188">
    <property type="entry name" value="FAD/NAD-bd_sf"/>
</dbReference>
<dbReference type="Gene3D" id="3.50.50.60">
    <property type="entry name" value="FAD/NAD(P)-binding domain"/>
    <property type="match status" value="1"/>
</dbReference>
<gene>
    <name evidence="1" type="ORF">GGD71_006711</name>
</gene>
<sequence>MCPAAERVEIQADDNGVLAGRFAPTIRKPVATLPSGAQVSGMGNAVCVNDPITGQGSNNAPKAFMVVHDSIVARGNGAFDAAWMTATFERYWDYA</sequence>
<accession>A0A840GAR1</accession>
<organism evidence="1 2">
    <name type="scientific">Variovorax guangxiensis</name>
    <dbReference type="NCBI Taxonomy" id="1775474"/>
    <lineage>
        <taxon>Bacteria</taxon>
        <taxon>Pseudomonadati</taxon>
        <taxon>Pseudomonadota</taxon>
        <taxon>Betaproteobacteria</taxon>
        <taxon>Burkholderiales</taxon>
        <taxon>Comamonadaceae</taxon>
        <taxon>Variovorax</taxon>
    </lineage>
</organism>